<gene>
    <name evidence="2" type="ORF">SISSUDRAFT_1032815</name>
</gene>
<evidence type="ECO:0000313" key="3">
    <source>
        <dbReference type="Proteomes" id="UP000076798"/>
    </source>
</evidence>
<feature type="transmembrane region" description="Helical" evidence="1">
    <location>
        <begin position="21"/>
        <end position="47"/>
    </location>
</feature>
<keyword evidence="1" id="KW-0812">Transmembrane</keyword>
<dbReference type="AlphaFoldDB" id="A0A166E332"/>
<accession>A0A166E332</accession>
<keyword evidence="1" id="KW-0472">Membrane</keyword>
<dbReference type="EMBL" id="KV428050">
    <property type="protein sequence ID" value="KZT39160.1"/>
    <property type="molecule type" value="Genomic_DNA"/>
</dbReference>
<feature type="transmembrane region" description="Helical" evidence="1">
    <location>
        <begin position="53"/>
        <end position="76"/>
    </location>
</feature>
<protein>
    <submittedName>
        <fullName evidence="2">Uncharacterized protein</fullName>
    </submittedName>
</protein>
<organism evidence="2 3">
    <name type="scientific">Sistotremastrum suecicum HHB10207 ss-3</name>
    <dbReference type="NCBI Taxonomy" id="1314776"/>
    <lineage>
        <taxon>Eukaryota</taxon>
        <taxon>Fungi</taxon>
        <taxon>Dikarya</taxon>
        <taxon>Basidiomycota</taxon>
        <taxon>Agaricomycotina</taxon>
        <taxon>Agaricomycetes</taxon>
        <taxon>Sistotremastrales</taxon>
        <taxon>Sistotremastraceae</taxon>
        <taxon>Sistotremastrum</taxon>
    </lineage>
</organism>
<dbReference type="OrthoDB" id="2535105at2759"/>
<name>A0A166E332_9AGAM</name>
<evidence type="ECO:0000256" key="1">
    <source>
        <dbReference type="SAM" id="Phobius"/>
    </source>
</evidence>
<keyword evidence="3" id="KW-1185">Reference proteome</keyword>
<sequence>MEMAAVSLSKPASYGEGVVMICIFLSSRTLSTFHVCLCWIFTYHYFIVEFGNYFALLVPIWTIKCVGEFICHLFFVTRIWTLSNKNKVACSMIALMELAHVGSRQHCSFQATYWTELTGIPANKSNGL</sequence>
<dbReference type="Proteomes" id="UP000076798">
    <property type="component" value="Unassembled WGS sequence"/>
</dbReference>
<evidence type="ECO:0000313" key="2">
    <source>
        <dbReference type="EMBL" id="KZT39160.1"/>
    </source>
</evidence>
<proteinExistence type="predicted"/>
<reference evidence="2 3" key="1">
    <citation type="journal article" date="2016" name="Mol. Biol. Evol.">
        <title>Comparative Genomics of Early-Diverging Mushroom-Forming Fungi Provides Insights into the Origins of Lignocellulose Decay Capabilities.</title>
        <authorList>
            <person name="Nagy L.G."/>
            <person name="Riley R."/>
            <person name="Tritt A."/>
            <person name="Adam C."/>
            <person name="Daum C."/>
            <person name="Floudas D."/>
            <person name="Sun H."/>
            <person name="Yadav J.S."/>
            <person name="Pangilinan J."/>
            <person name="Larsson K.H."/>
            <person name="Matsuura K."/>
            <person name="Barry K."/>
            <person name="Labutti K."/>
            <person name="Kuo R."/>
            <person name="Ohm R.A."/>
            <person name="Bhattacharya S.S."/>
            <person name="Shirouzu T."/>
            <person name="Yoshinaga Y."/>
            <person name="Martin F.M."/>
            <person name="Grigoriev I.V."/>
            <person name="Hibbett D.S."/>
        </authorList>
    </citation>
    <scope>NUCLEOTIDE SEQUENCE [LARGE SCALE GENOMIC DNA]</scope>
    <source>
        <strain evidence="2 3">HHB10207 ss-3</strain>
    </source>
</reference>
<keyword evidence="1" id="KW-1133">Transmembrane helix</keyword>